<feature type="transmembrane region" description="Helical" evidence="6">
    <location>
        <begin position="41"/>
        <end position="59"/>
    </location>
</feature>
<gene>
    <name evidence="7" type="ORF">QX249_08945</name>
</gene>
<keyword evidence="5 6" id="KW-0472">Membrane</keyword>
<sequence length="338" mass="36423">MPPFLIILPSQNMQNSKNINPIILVAATFIIIAGLKAVENMLAPLLLAAFIALLCNPFVDKLENYKIPRSLASIITVILIFYGFFVIGDIVAASSKTFVLDMQASVEKFAMKASELTGANEAFIKEQMEALNIGAVLSSGLTVLTTIKNSISFTFIVALTIFLALCEGKSWKNKISNFIGTDNLSGNVSKQIQTYISVKTASSLATGVIIATSLYLFTDHKYWMLWGILATALNFIPNIGSFLAAVPPLIVALTMGAVPAITTLIIFVSSNIIIGSYIEPKIIGDKLGLSTLVVFLSMLFFGWMFGIVGTILSVPIIVCIKIALDEVSPDNKLSALLK</sequence>
<dbReference type="RefSeq" id="WP_311019556.1">
    <property type="nucleotide sequence ID" value="NZ_JAUHGG010000003.1"/>
</dbReference>
<accession>A0AAW8PXP3</accession>
<feature type="transmembrane region" description="Helical" evidence="6">
    <location>
        <begin position="258"/>
        <end position="278"/>
    </location>
</feature>
<evidence type="ECO:0000256" key="4">
    <source>
        <dbReference type="ARBA" id="ARBA00022989"/>
    </source>
</evidence>
<proteinExistence type="inferred from homology"/>
<protein>
    <submittedName>
        <fullName evidence="7">AI-2E family transporter</fullName>
    </submittedName>
</protein>
<feature type="transmembrane region" description="Helical" evidence="6">
    <location>
        <begin position="196"/>
        <end position="217"/>
    </location>
</feature>
<organism evidence="7 8">
    <name type="scientific">Vibrio parahaemolyticus</name>
    <dbReference type="NCBI Taxonomy" id="670"/>
    <lineage>
        <taxon>Bacteria</taxon>
        <taxon>Pseudomonadati</taxon>
        <taxon>Pseudomonadota</taxon>
        <taxon>Gammaproteobacteria</taxon>
        <taxon>Vibrionales</taxon>
        <taxon>Vibrionaceae</taxon>
        <taxon>Vibrio</taxon>
    </lineage>
</organism>
<dbReference type="Proteomes" id="UP001253193">
    <property type="component" value="Unassembled WGS sequence"/>
</dbReference>
<comment type="caution">
    <text evidence="7">The sequence shown here is derived from an EMBL/GenBank/DDBJ whole genome shotgun (WGS) entry which is preliminary data.</text>
</comment>
<feature type="transmembrane region" description="Helical" evidence="6">
    <location>
        <begin position="298"/>
        <end position="324"/>
    </location>
</feature>
<evidence type="ECO:0000256" key="1">
    <source>
        <dbReference type="ARBA" id="ARBA00004141"/>
    </source>
</evidence>
<evidence type="ECO:0000256" key="5">
    <source>
        <dbReference type="ARBA" id="ARBA00023136"/>
    </source>
</evidence>
<feature type="transmembrane region" description="Helical" evidence="6">
    <location>
        <begin position="223"/>
        <end position="246"/>
    </location>
</feature>
<dbReference type="EMBL" id="JAUHGG010000003">
    <property type="protein sequence ID" value="MDS1820779.1"/>
    <property type="molecule type" value="Genomic_DNA"/>
</dbReference>
<comment type="subcellular location">
    <subcellularLocation>
        <location evidence="1">Membrane</location>
        <topology evidence="1">Multi-pass membrane protein</topology>
    </subcellularLocation>
</comment>
<dbReference type="Pfam" id="PF01594">
    <property type="entry name" value="AI-2E_transport"/>
    <property type="match status" value="1"/>
</dbReference>
<dbReference type="AlphaFoldDB" id="A0AAW8PXP3"/>
<keyword evidence="3 6" id="KW-0812">Transmembrane</keyword>
<evidence type="ECO:0000313" key="7">
    <source>
        <dbReference type="EMBL" id="MDS1820779.1"/>
    </source>
</evidence>
<dbReference type="GO" id="GO:0016020">
    <property type="term" value="C:membrane"/>
    <property type="evidence" value="ECO:0007669"/>
    <property type="project" value="UniProtKB-SubCell"/>
</dbReference>
<comment type="similarity">
    <text evidence="2">Belongs to the autoinducer-2 exporter (AI-2E) (TC 2.A.86) family.</text>
</comment>
<keyword evidence="4 6" id="KW-1133">Transmembrane helix</keyword>
<name>A0AAW8PXP3_VIBPH</name>
<dbReference type="GO" id="GO:0055085">
    <property type="term" value="P:transmembrane transport"/>
    <property type="evidence" value="ECO:0007669"/>
    <property type="project" value="TreeGrafter"/>
</dbReference>
<evidence type="ECO:0000256" key="3">
    <source>
        <dbReference type="ARBA" id="ARBA00022692"/>
    </source>
</evidence>
<dbReference type="PANTHER" id="PTHR21716">
    <property type="entry name" value="TRANSMEMBRANE PROTEIN"/>
    <property type="match status" value="1"/>
</dbReference>
<feature type="transmembrane region" description="Helical" evidence="6">
    <location>
        <begin position="147"/>
        <end position="166"/>
    </location>
</feature>
<dbReference type="PANTHER" id="PTHR21716:SF64">
    <property type="entry name" value="AI-2 TRANSPORT PROTEIN TQSA"/>
    <property type="match status" value="1"/>
</dbReference>
<reference evidence="7" key="1">
    <citation type="submission" date="2023-06" db="EMBL/GenBank/DDBJ databases">
        <title>Genomic Diversity of Vibrio spp. and Metagenomic Analysis of Pathogens in Florida Gulf Coastal Waters Following Hurricane Ian.</title>
        <authorList>
            <person name="Brumfield K.D."/>
        </authorList>
    </citation>
    <scope>NUCLEOTIDE SEQUENCE</scope>
    <source>
        <strain evidence="7">WBS2B-138</strain>
    </source>
</reference>
<dbReference type="InterPro" id="IPR002549">
    <property type="entry name" value="AI-2E-like"/>
</dbReference>
<evidence type="ECO:0000313" key="8">
    <source>
        <dbReference type="Proteomes" id="UP001253193"/>
    </source>
</evidence>
<evidence type="ECO:0000256" key="6">
    <source>
        <dbReference type="SAM" id="Phobius"/>
    </source>
</evidence>
<evidence type="ECO:0000256" key="2">
    <source>
        <dbReference type="ARBA" id="ARBA00009773"/>
    </source>
</evidence>
<feature type="transmembrane region" description="Helical" evidence="6">
    <location>
        <begin position="71"/>
        <end position="93"/>
    </location>
</feature>
<feature type="transmembrane region" description="Helical" evidence="6">
    <location>
        <begin position="18"/>
        <end position="35"/>
    </location>
</feature>